<feature type="non-terminal residue" evidence="1">
    <location>
        <position position="48"/>
    </location>
</feature>
<feature type="non-terminal residue" evidence="1">
    <location>
        <position position="1"/>
    </location>
</feature>
<name>A0A6J4SKD4_9ACTN</name>
<proteinExistence type="predicted"/>
<protein>
    <submittedName>
        <fullName evidence="1">Uncharacterized protein</fullName>
    </submittedName>
</protein>
<reference evidence="1" key="1">
    <citation type="submission" date="2020-02" db="EMBL/GenBank/DDBJ databases">
        <authorList>
            <person name="Meier V. D."/>
        </authorList>
    </citation>
    <scope>NUCLEOTIDE SEQUENCE</scope>
    <source>
        <strain evidence="1">AVDCRST_MAG85</strain>
    </source>
</reference>
<accession>A0A6J4SKD4</accession>
<dbReference type="AlphaFoldDB" id="A0A6J4SKD4"/>
<gene>
    <name evidence="1" type="ORF">AVDCRST_MAG85-1796</name>
</gene>
<sequence length="48" mass="5179">VVRGHASLLSAVVRAAPDRHSLLHPQWSSCGNRTYLEHPCACSLALVV</sequence>
<organism evidence="1">
    <name type="scientific">uncultured Solirubrobacteraceae bacterium</name>
    <dbReference type="NCBI Taxonomy" id="1162706"/>
    <lineage>
        <taxon>Bacteria</taxon>
        <taxon>Bacillati</taxon>
        <taxon>Actinomycetota</taxon>
        <taxon>Thermoleophilia</taxon>
        <taxon>Solirubrobacterales</taxon>
        <taxon>Solirubrobacteraceae</taxon>
        <taxon>environmental samples</taxon>
    </lineage>
</organism>
<dbReference type="EMBL" id="CADCVT010000194">
    <property type="protein sequence ID" value="CAA9501604.1"/>
    <property type="molecule type" value="Genomic_DNA"/>
</dbReference>
<evidence type="ECO:0000313" key="1">
    <source>
        <dbReference type="EMBL" id="CAA9501604.1"/>
    </source>
</evidence>